<dbReference type="EMBL" id="JABMIG020000225">
    <property type="protein sequence ID" value="KAL3784974.1"/>
    <property type="molecule type" value="Genomic_DNA"/>
</dbReference>
<accession>A0ABD3P9P2</accession>
<name>A0ABD3P9P2_9STRA</name>
<dbReference type="Proteomes" id="UP001516023">
    <property type="component" value="Unassembled WGS sequence"/>
</dbReference>
<comment type="caution">
    <text evidence="2">The sequence shown here is derived from an EMBL/GenBank/DDBJ whole genome shotgun (WGS) entry which is preliminary data.</text>
</comment>
<keyword evidence="3" id="KW-1185">Reference proteome</keyword>
<evidence type="ECO:0000256" key="1">
    <source>
        <dbReference type="SAM" id="Phobius"/>
    </source>
</evidence>
<keyword evidence="1" id="KW-0472">Membrane</keyword>
<keyword evidence="1" id="KW-0812">Transmembrane</keyword>
<feature type="transmembrane region" description="Helical" evidence="1">
    <location>
        <begin position="26"/>
        <end position="50"/>
    </location>
</feature>
<gene>
    <name evidence="2" type="ORF">HJC23_011175</name>
</gene>
<sequence length="610" mass="70247">MFLFDRLGRRQSSVHIHSQMKAGTKIIVAVFLVATSSVALLLVVVAALPLRLDELLLTNDEICCVHAKNSVHPNHYQEAPDSGLKLGLASILKKRAGTLFQHSIDFIVWSLAVRLMDRQNVRSVRHEACKDYNNTQSDSNNQSLSQDTQYSNILQECSNESEHIQNVPRRLHPICRDYREFRSRLHIQHIWIPWNWYYSCRLQLKRLSIRSAMSNTNRDQSPHFVREHGFFPSLSRGVFESSNNVHANNLHSKSMDHSQTELPPSIEIESFDVSFQSWTRPVVSIHAKDIAFNVVIQNGILPLPLSFPKKDIDIVASNADSQTDESGGFSLLFGDMTLQEAVELLPKPPEREGIYPMIGAVNVSNVTLYLWERSCNKGQQQSLHLVTKLKIPDEFFMPVVDLTTAYQPDGIDRYHFQRLVESEFANAFRRHLFSEAEEALRHSWTMASEFSDLLKEQGNKVHDGLQNLVHKTQQMYVDRWIELGVQVLHETGQNLWQGWVNNTAPLTHAFETWMQDMRTIISDPTNSPLKIVMIHHWHKIFGVFNKQDAVVDKVNWTLRDLKYAFNDIKSTIHRVVAKSKDDIDQLVTSCEGEIKEMWLSWHLQFLPDLD</sequence>
<evidence type="ECO:0000313" key="2">
    <source>
        <dbReference type="EMBL" id="KAL3784974.1"/>
    </source>
</evidence>
<keyword evidence="1" id="KW-1133">Transmembrane helix</keyword>
<protein>
    <submittedName>
        <fullName evidence="2">Uncharacterized protein</fullName>
    </submittedName>
</protein>
<organism evidence="2 3">
    <name type="scientific">Cyclotella cryptica</name>
    <dbReference type="NCBI Taxonomy" id="29204"/>
    <lineage>
        <taxon>Eukaryota</taxon>
        <taxon>Sar</taxon>
        <taxon>Stramenopiles</taxon>
        <taxon>Ochrophyta</taxon>
        <taxon>Bacillariophyta</taxon>
        <taxon>Coscinodiscophyceae</taxon>
        <taxon>Thalassiosirophycidae</taxon>
        <taxon>Stephanodiscales</taxon>
        <taxon>Stephanodiscaceae</taxon>
        <taxon>Cyclotella</taxon>
    </lineage>
</organism>
<reference evidence="2 3" key="1">
    <citation type="journal article" date="2020" name="G3 (Bethesda)">
        <title>Improved Reference Genome for Cyclotella cryptica CCMP332, a Model for Cell Wall Morphogenesis, Salinity Adaptation, and Lipid Production in Diatoms (Bacillariophyta).</title>
        <authorList>
            <person name="Roberts W.R."/>
            <person name="Downey K.M."/>
            <person name="Ruck E.C."/>
            <person name="Traller J.C."/>
            <person name="Alverson A.J."/>
        </authorList>
    </citation>
    <scope>NUCLEOTIDE SEQUENCE [LARGE SCALE GENOMIC DNA]</scope>
    <source>
        <strain evidence="2 3">CCMP332</strain>
    </source>
</reference>
<evidence type="ECO:0000313" key="3">
    <source>
        <dbReference type="Proteomes" id="UP001516023"/>
    </source>
</evidence>
<proteinExistence type="predicted"/>
<dbReference type="AlphaFoldDB" id="A0ABD3P9P2"/>